<reference evidence="9" key="1">
    <citation type="submission" date="2018-07" db="EMBL/GenBank/DDBJ databases">
        <title>Comparative genomics of catfishes provides insights into carnivory and benthic adaptation.</title>
        <authorList>
            <person name="Zhang Y."/>
            <person name="Wang D."/>
            <person name="Peng Z."/>
            <person name="Zheng S."/>
            <person name="Shao F."/>
            <person name="Tao W."/>
        </authorList>
    </citation>
    <scope>NUCLEOTIDE SEQUENCE</scope>
    <source>
        <strain evidence="9">Chongqing</strain>
    </source>
</reference>
<comment type="caution">
    <text evidence="9">The sequence shown here is derived from an EMBL/GenBank/DDBJ whole genome shotgun (WGS) entry which is preliminary data.</text>
</comment>
<dbReference type="InterPro" id="IPR036773">
    <property type="entry name" value="TB_dom_sf"/>
</dbReference>
<dbReference type="AlphaFoldDB" id="A0AAD5FLH1"/>
<dbReference type="PANTHER" id="PTHR13866:SF29">
    <property type="entry name" value="FOLLISTATIN"/>
    <property type="match status" value="1"/>
</dbReference>
<evidence type="ECO:0000256" key="4">
    <source>
        <dbReference type="ARBA" id="ARBA00023180"/>
    </source>
</evidence>
<gene>
    <name evidence="9" type="ORF">C0J50_20373</name>
</gene>
<dbReference type="GO" id="GO:0005509">
    <property type="term" value="F:calcium ion binding"/>
    <property type="evidence" value="ECO:0007669"/>
    <property type="project" value="TreeGrafter"/>
</dbReference>
<proteinExistence type="predicted"/>
<dbReference type="CDD" id="cd00104">
    <property type="entry name" value="KAZAL_FS"/>
    <property type="match status" value="2"/>
</dbReference>
<evidence type="ECO:0000256" key="2">
    <source>
        <dbReference type="ARBA" id="ARBA00022737"/>
    </source>
</evidence>
<evidence type="ECO:0000259" key="8">
    <source>
        <dbReference type="PROSITE" id="PS51465"/>
    </source>
</evidence>
<dbReference type="PROSITE" id="PS51465">
    <property type="entry name" value="KAZAL_2"/>
    <property type="match status" value="3"/>
</dbReference>
<dbReference type="InterPro" id="IPR017878">
    <property type="entry name" value="TB_dom"/>
</dbReference>
<dbReference type="InterPro" id="IPR003645">
    <property type="entry name" value="Fol_N"/>
</dbReference>
<name>A0AAD5FLH1_SILAS</name>
<feature type="domain" description="Kazal-like" evidence="8">
    <location>
        <begin position="254"/>
        <end position="318"/>
    </location>
</feature>
<dbReference type="Pfam" id="PF09289">
    <property type="entry name" value="FOLN"/>
    <property type="match status" value="1"/>
</dbReference>
<organism evidence="9 10">
    <name type="scientific">Silurus asotus</name>
    <name type="common">Amur catfish</name>
    <name type="synonym">Parasilurus asotus</name>
    <dbReference type="NCBI Taxonomy" id="30991"/>
    <lineage>
        <taxon>Eukaryota</taxon>
        <taxon>Metazoa</taxon>
        <taxon>Chordata</taxon>
        <taxon>Craniata</taxon>
        <taxon>Vertebrata</taxon>
        <taxon>Euteleostomi</taxon>
        <taxon>Actinopterygii</taxon>
        <taxon>Neopterygii</taxon>
        <taxon>Teleostei</taxon>
        <taxon>Ostariophysi</taxon>
        <taxon>Siluriformes</taxon>
        <taxon>Siluridae</taxon>
        <taxon>Silurus</taxon>
    </lineage>
</organism>
<feature type="chain" id="PRO_5042088269" evidence="6">
    <location>
        <begin position="23"/>
        <end position="393"/>
    </location>
</feature>
<dbReference type="Pfam" id="PF07648">
    <property type="entry name" value="Kazal_2"/>
    <property type="match status" value="3"/>
</dbReference>
<sequence>MLRFPSLLLLWLTHFIEHQVDAGNCWYEQGKNGRCQMLYISEMSREDCCRSERLGMAWTEEDVPTNTLFRWLLMHGGAPNCIPCKETCDNVDCGPGKKCKLNRRNKPRCVCAPDCSNNTFKGPVCGSDGTTYRNECALRRAKCRRYPNLVAQYQGKCKKTCNDVHCPGSSSCVVDQNNNAYCVTCERVCPEVTSPEQYLCGNDGINYASACHLRRATCILGRSIGVAYEGKCIDAQSCNDIRCPDGKKCLWDMRTSRGRCSVCENECPESQPGDGVCASDNATYRSECEMHRAACSRGLVLEASTTESRLTRIPTCSVTRTLKTASTFQMRYHGEGTKLLIKKRNLFSDFPSKAMSSCTAAFLDKQRDDEDEEKKEDNDDEGLDKTDYEDCNV</sequence>
<evidence type="ECO:0000313" key="10">
    <source>
        <dbReference type="Proteomes" id="UP001205998"/>
    </source>
</evidence>
<keyword evidence="1 6" id="KW-0732">Signal</keyword>
<feature type="region of interest" description="Disordered" evidence="5">
    <location>
        <begin position="363"/>
        <end position="393"/>
    </location>
</feature>
<evidence type="ECO:0000256" key="5">
    <source>
        <dbReference type="SAM" id="MobiDB-lite"/>
    </source>
</evidence>
<dbReference type="GO" id="GO:0050840">
    <property type="term" value="F:extracellular matrix binding"/>
    <property type="evidence" value="ECO:0007669"/>
    <property type="project" value="TreeGrafter"/>
</dbReference>
<dbReference type="PANTHER" id="PTHR13866">
    <property type="entry name" value="SPARC OSTEONECTIN"/>
    <property type="match status" value="1"/>
</dbReference>
<dbReference type="FunFam" id="3.30.60.30:FF:000006">
    <property type="entry name" value="Follistatin a"/>
    <property type="match status" value="1"/>
</dbReference>
<feature type="signal peptide" evidence="6">
    <location>
        <begin position="1"/>
        <end position="22"/>
    </location>
</feature>
<protein>
    <submittedName>
        <fullName evidence="9">Follistatin b isoform 1</fullName>
    </submittedName>
</protein>
<feature type="domain" description="Kazal-like" evidence="8">
    <location>
        <begin position="110"/>
        <end position="159"/>
    </location>
</feature>
<evidence type="ECO:0000259" key="7">
    <source>
        <dbReference type="PROSITE" id="PS51364"/>
    </source>
</evidence>
<dbReference type="Proteomes" id="UP001205998">
    <property type="component" value="Unassembled WGS sequence"/>
</dbReference>
<feature type="domain" description="TB" evidence="7">
    <location>
        <begin position="23"/>
        <end position="84"/>
    </location>
</feature>
<evidence type="ECO:0000256" key="3">
    <source>
        <dbReference type="ARBA" id="ARBA00023157"/>
    </source>
</evidence>
<dbReference type="Gene3D" id="3.30.60.30">
    <property type="match status" value="3"/>
</dbReference>
<dbReference type="FunFam" id="3.90.290.10:FF:000013">
    <property type="entry name" value="Follistatin a"/>
    <property type="match status" value="1"/>
</dbReference>
<keyword evidence="2" id="KW-0677">Repeat</keyword>
<dbReference type="SUPFAM" id="SSF57581">
    <property type="entry name" value="TB module/8-cys domain"/>
    <property type="match status" value="1"/>
</dbReference>
<dbReference type="Pfam" id="PF21333">
    <property type="entry name" value="FST_N"/>
    <property type="match status" value="1"/>
</dbReference>
<evidence type="ECO:0000313" key="9">
    <source>
        <dbReference type="EMBL" id="KAI5620068.1"/>
    </source>
</evidence>
<dbReference type="GO" id="GO:0005518">
    <property type="term" value="F:collagen binding"/>
    <property type="evidence" value="ECO:0007669"/>
    <property type="project" value="TreeGrafter"/>
</dbReference>
<feature type="compositionally biased region" description="Basic and acidic residues" evidence="5">
    <location>
        <begin position="383"/>
        <end position="393"/>
    </location>
</feature>
<dbReference type="InterPro" id="IPR015369">
    <property type="entry name" value="Follistatin/Osteonectin_EGF"/>
</dbReference>
<keyword evidence="10" id="KW-1185">Reference proteome</keyword>
<dbReference type="InterPro" id="IPR036058">
    <property type="entry name" value="Kazal_dom_sf"/>
</dbReference>
<accession>A0AAD5FLH1</accession>
<dbReference type="Gene3D" id="3.90.290.10">
    <property type="entry name" value="TGF-beta binding (TB) domain"/>
    <property type="match status" value="1"/>
</dbReference>
<feature type="compositionally biased region" description="Acidic residues" evidence="5">
    <location>
        <begin position="369"/>
        <end position="382"/>
    </location>
</feature>
<dbReference type="EMBL" id="MU551652">
    <property type="protein sequence ID" value="KAI5620068.1"/>
    <property type="molecule type" value="Genomic_DNA"/>
</dbReference>
<dbReference type="SMART" id="SM00280">
    <property type="entry name" value="KAZAL"/>
    <property type="match status" value="3"/>
</dbReference>
<keyword evidence="4" id="KW-0325">Glycoprotein</keyword>
<dbReference type="GO" id="GO:0005615">
    <property type="term" value="C:extracellular space"/>
    <property type="evidence" value="ECO:0007669"/>
    <property type="project" value="TreeGrafter"/>
</dbReference>
<keyword evidence="3" id="KW-1015">Disulfide bond</keyword>
<dbReference type="PROSITE" id="PS51364">
    <property type="entry name" value="TB"/>
    <property type="match status" value="1"/>
</dbReference>
<dbReference type="SMART" id="SM00274">
    <property type="entry name" value="FOLN"/>
    <property type="match status" value="3"/>
</dbReference>
<dbReference type="InterPro" id="IPR002350">
    <property type="entry name" value="Kazal_dom"/>
</dbReference>
<evidence type="ECO:0000256" key="6">
    <source>
        <dbReference type="SAM" id="SignalP"/>
    </source>
</evidence>
<dbReference type="SUPFAM" id="SSF100895">
    <property type="entry name" value="Kazal-type serine protease inhibitors"/>
    <property type="match status" value="3"/>
</dbReference>
<evidence type="ECO:0000256" key="1">
    <source>
        <dbReference type="ARBA" id="ARBA00022729"/>
    </source>
</evidence>
<feature type="domain" description="Kazal-like" evidence="8">
    <location>
        <begin position="183"/>
        <end position="234"/>
    </location>
</feature>